<dbReference type="AlphaFoldDB" id="A0A2K9NTF7"/>
<dbReference type="Pfam" id="PF10985">
    <property type="entry name" value="DUF2805"/>
    <property type="match status" value="1"/>
</dbReference>
<dbReference type="RefSeq" id="WP_102244069.1">
    <property type="nucleotide sequence ID" value="NZ_CP025704.1"/>
</dbReference>
<evidence type="ECO:0000313" key="1">
    <source>
        <dbReference type="EMBL" id="AUN98778.1"/>
    </source>
</evidence>
<dbReference type="NCBIfam" id="TIGR03643">
    <property type="entry name" value="TIGR03643 family protein"/>
    <property type="match status" value="1"/>
</dbReference>
<name>A0A2K9NTF7_BACTC</name>
<reference evidence="1 2" key="1">
    <citation type="submission" date="2018-01" db="EMBL/GenBank/DDBJ databases">
        <title>Complete genome sequence of Bacteriovorax stolpii DSM12778.</title>
        <authorList>
            <person name="Tang B."/>
            <person name="Chang J."/>
        </authorList>
    </citation>
    <scope>NUCLEOTIDE SEQUENCE [LARGE SCALE GENOMIC DNA]</scope>
    <source>
        <strain evidence="1 2">DSM 12778</strain>
    </source>
</reference>
<accession>A0A2K9NTF7</accession>
<sequence>MRNKIESVLESLSVEERDRLIRMCWEDRTPFEAIFHQYNLTPNEAVKCMRKMLSLRDFKRWRVRANNLGHLKHLKTRPEGITRFKCSRQNMDGSTKGYK</sequence>
<organism evidence="1 2">
    <name type="scientific">Bacteriovorax stolpii</name>
    <name type="common">Bdellovibrio stolpii</name>
    <dbReference type="NCBI Taxonomy" id="960"/>
    <lineage>
        <taxon>Bacteria</taxon>
        <taxon>Pseudomonadati</taxon>
        <taxon>Bdellovibrionota</taxon>
        <taxon>Bacteriovoracia</taxon>
        <taxon>Bacteriovoracales</taxon>
        <taxon>Bacteriovoracaceae</taxon>
        <taxon>Bacteriovorax</taxon>
    </lineage>
</organism>
<dbReference type="Proteomes" id="UP000235584">
    <property type="component" value="Chromosome"/>
</dbReference>
<dbReference type="InterPro" id="IPR019882">
    <property type="entry name" value="CHP03643"/>
</dbReference>
<evidence type="ECO:0000313" key="2">
    <source>
        <dbReference type="Proteomes" id="UP000235584"/>
    </source>
</evidence>
<gene>
    <name evidence="1" type="ORF">C0V70_11840</name>
</gene>
<proteinExistence type="predicted"/>
<keyword evidence="2" id="KW-1185">Reference proteome</keyword>
<protein>
    <submittedName>
        <fullName evidence="1">TIGR03643 family protein</fullName>
    </submittedName>
</protein>
<dbReference type="KEGG" id="bsto:C0V70_11840"/>
<dbReference type="OrthoDB" id="289296at2"/>
<dbReference type="EMBL" id="CP025704">
    <property type="protein sequence ID" value="AUN98778.1"/>
    <property type="molecule type" value="Genomic_DNA"/>
</dbReference>